<organism evidence="9 10">
    <name type="scientific">Micromonospora globbae</name>
    <dbReference type="NCBI Taxonomy" id="1894969"/>
    <lineage>
        <taxon>Bacteria</taxon>
        <taxon>Bacillati</taxon>
        <taxon>Actinomycetota</taxon>
        <taxon>Actinomycetes</taxon>
        <taxon>Micromonosporales</taxon>
        <taxon>Micromonosporaceae</taxon>
        <taxon>Micromonospora</taxon>
    </lineage>
</organism>
<dbReference type="InterPro" id="IPR058245">
    <property type="entry name" value="NreC/VraR/RcsB-like_REC"/>
</dbReference>
<feature type="compositionally biased region" description="Basic residues" evidence="6">
    <location>
        <begin position="414"/>
        <end position="447"/>
    </location>
</feature>
<dbReference type="CDD" id="cd17535">
    <property type="entry name" value="REC_NarL-like"/>
    <property type="match status" value="1"/>
</dbReference>
<reference evidence="9 10" key="1">
    <citation type="journal article" date="2018" name="Int. J. Syst. Evol. Microbiol.">
        <title>Micromonospora globbae sp. nov., an endophytic actinomycete isolated from roots of Globba winitii C. H. Wright.</title>
        <authorList>
            <person name="Kuncharoen N."/>
            <person name="Pittayakhajonwut P."/>
            <person name="Tanasupawat S."/>
        </authorList>
    </citation>
    <scope>NUCLEOTIDE SEQUENCE [LARGE SCALE GENOMIC DNA]</scope>
    <source>
        <strain evidence="9 10">WPS1-2</strain>
    </source>
</reference>
<proteinExistence type="predicted"/>
<dbReference type="Pfam" id="PF00072">
    <property type="entry name" value="Response_reg"/>
    <property type="match status" value="1"/>
</dbReference>
<evidence type="ECO:0000313" key="10">
    <source>
        <dbReference type="Proteomes" id="UP000285744"/>
    </source>
</evidence>
<feature type="modified residue" description="4-aspartylphosphate" evidence="5">
    <location>
        <position position="550"/>
    </location>
</feature>
<dbReference type="InterPro" id="IPR001789">
    <property type="entry name" value="Sig_transdc_resp-reg_receiver"/>
</dbReference>
<feature type="compositionally biased region" description="Polar residues" evidence="6">
    <location>
        <begin position="1"/>
        <end position="12"/>
    </location>
</feature>
<dbReference type="Gene3D" id="3.40.50.2300">
    <property type="match status" value="1"/>
</dbReference>
<dbReference type="Pfam" id="PF00196">
    <property type="entry name" value="GerE"/>
    <property type="match status" value="1"/>
</dbReference>
<dbReference type="PRINTS" id="PR00038">
    <property type="entry name" value="HTHLUXR"/>
</dbReference>
<dbReference type="GO" id="GO:0006355">
    <property type="term" value="P:regulation of DNA-templated transcription"/>
    <property type="evidence" value="ECO:0007669"/>
    <property type="project" value="InterPro"/>
</dbReference>
<evidence type="ECO:0000256" key="5">
    <source>
        <dbReference type="PROSITE-ProRule" id="PRU00169"/>
    </source>
</evidence>
<dbReference type="EMBL" id="RAQQ01000001">
    <property type="protein sequence ID" value="RKF29454.1"/>
    <property type="molecule type" value="Genomic_DNA"/>
</dbReference>
<dbReference type="OrthoDB" id="9808843at2"/>
<gene>
    <name evidence="9" type="ORF">D7I43_01070</name>
</gene>
<protein>
    <submittedName>
        <fullName evidence="9">DNA-binding response regulator</fullName>
    </submittedName>
</protein>
<dbReference type="SMART" id="SM00421">
    <property type="entry name" value="HTH_LUXR"/>
    <property type="match status" value="1"/>
</dbReference>
<dbReference type="InterPro" id="IPR039420">
    <property type="entry name" value="WalR-like"/>
</dbReference>
<evidence type="ECO:0000259" key="7">
    <source>
        <dbReference type="PROSITE" id="PS50043"/>
    </source>
</evidence>
<feature type="compositionally biased region" description="Basic residues" evidence="6">
    <location>
        <begin position="13"/>
        <end position="25"/>
    </location>
</feature>
<feature type="region of interest" description="Disordered" evidence="6">
    <location>
        <begin position="1"/>
        <end position="72"/>
    </location>
</feature>
<evidence type="ECO:0000259" key="8">
    <source>
        <dbReference type="PROSITE" id="PS50110"/>
    </source>
</evidence>
<dbReference type="InterPro" id="IPR000792">
    <property type="entry name" value="Tscrpt_reg_LuxR_C"/>
</dbReference>
<evidence type="ECO:0000256" key="6">
    <source>
        <dbReference type="SAM" id="MobiDB-lite"/>
    </source>
</evidence>
<feature type="compositionally biased region" description="Low complexity" evidence="6">
    <location>
        <begin position="253"/>
        <end position="279"/>
    </location>
</feature>
<dbReference type="PANTHER" id="PTHR43214:SF24">
    <property type="entry name" value="TRANSCRIPTIONAL REGULATORY PROTEIN NARL-RELATED"/>
    <property type="match status" value="1"/>
</dbReference>
<dbReference type="SUPFAM" id="SSF52172">
    <property type="entry name" value="CheY-like"/>
    <property type="match status" value="1"/>
</dbReference>
<dbReference type="CDD" id="cd06170">
    <property type="entry name" value="LuxR_C_like"/>
    <property type="match status" value="1"/>
</dbReference>
<dbReference type="GO" id="GO:0000160">
    <property type="term" value="P:phosphorelay signal transduction system"/>
    <property type="evidence" value="ECO:0007669"/>
    <property type="project" value="InterPro"/>
</dbReference>
<feature type="compositionally biased region" description="Basic residues" evidence="6">
    <location>
        <begin position="379"/>
        <end position="389"/>
    </location>
</feature>
<keyword evidence="1 5" id="KW-0597">Phosphoprotein</keyword>
<dbReference type="InterPro" id="IPR011006">
    <property type="entry name" value="CheY-like_superfamily"/>
</dbReference>
<dbReference type="InterPro" id="IPR016032">
    <property type="entry name" value="Sig_transdc_resp-reg_C-effctor"/>
</dbReference>
<keyword evidence="2" id="KW-0805">Transcription regulation</keyword>
<evidence type="ECO:0000256" key="3">
    <source>
        <dbReference type="ARBA" id="ARBA00023125"/>
    </source>
</evidence>
<feature type="domain" description="Response regulatory" evidence="8">
    <location>
        <begin position="499"/>
        <end position="615"/>
    </location>
</feature>
<dbReference type="SUPFAM" id="SSF46894">
    <property type="entry name" value="C-terminal effector domain of the bipartite response regulators"/>
    <property type="match status" value="1"/>
</dbReference>
<keyword evidence="4" id="KW-0804">Transcription</keyword>
<feature type="compositionally biased region" description="Basic residues" evidence="6">
    <location>
        <begin position="34"/>
        <end position="53"/>
    </location>
</feature>
<feature type="region of interest" description="Disordered" evidence="6">
    <location>
        <begin position="253"/>
        <end position="485"/>
    </location>
</feature>
<dbReference type="PANTHER" id="PTHR43214">
    <property type="entry name" value="TWO-COMPONENT RESPONSE REGULATOR"/>
    <property type="match status" value="1"/>
</dbReference>
<sequence length="710" mass="75457">MSTTPTVRCSSTNHRHRPRRRPRARRQVDAGPPPHHRVLRHRQHDRAGRHRGPTHQNPRHGGSLCPRAGAAHRTRRRHGYAHQAARLLPKKVVGRDGAPLACAHARRHPDPLPTLDAAPGLGGPLHRGARPPRRDRAVRQRRLGHAGARLGRRHAGGGRRRARTAGHRPAVGGRGARRTAGGRVAGGHPGGELRGALHGPPPPVPAGPRGGPAGSRRGGRAGRVATHARPVVRVVAPVDDGRLRGAARLGHLGAGAARPAGGAARPCPARRAGAGAAGRRGARRRTDPHRPGDARRAGPPAVAAGRRGRCDGVPAGRAAGAAERRGRRHPDQRSPGPHGTARGGDAPARRRSGRAGGRTARADPRRPAPAGGGGAGGRSARRDRRRARAVGRATGADGSHRVPDRAGGADQRPQARRRPRGHPRPRRRAGVGTAHRRPQRDRGRARGRGPTPGRPGQRAHRSGRAGGARGRPADPPRRRQRPLPPRRVAAVVEVTGPIRVVVVDDDPLVRGMLTMMLDGADGIAVVGEAADGDEAVTAVDRHTPDVVLMDIRMPRVSGITATERLRRRPRPPEIIVLTTFDTDDHVVRALRAGASGFLLKDTPPERISQAVHAVAAGMPILSPSVTRRLMRHVASGAEAYEEARARLGLLTERERDVVVAIGQGRANAEIARDLLMSVTTVKAHVSHILTKLDLTNRTQIALLAHDGRLV</sequence>
<dbReference type="PROSITE" id="PS50110">
    <property type="entry name" value="RESPONSE_REGULATORY"/>
    <property type="match status" value="1"/>
</dbReference>
<evidence type="ECO:0000256" key="1">
    <source>
        <dbReference type="ARBA" id="ARBA00022553"/>
    </source>
</evidence>
<dbReference type="AlphaFoldDB" id="A0A420F966"/>
<evidence type="ECO:0000313" key="9">
    <source>
        <dbReference type="EMBL" id="RKF29454.1"/>
    </source>
</evidence>
<accession>A0A420F966</accession>
<feature type="compositionally biased region" description="Basic and acidic residues" evidence="6">
    <location>
        <begin position="284"/>
        <end position="296"/>
    </location>
</feature>
<dbReference type="GO" id="GO:0003677">
    <property type="term" value="F:DNA binding"/>
    <property type="evidence" value="ECO:0007669"/>
    <property type="project" value="UniProtKB-KW"/>
</dbReference>
<feature type="compositionally biased region" description="Gly residues" evidence="6">
    <location>
        <begin position="183"/>
        <end position="193"/>
    </location>
</feature>
<keyword evidence="3 9" id="KW-0238">DNA-binding</keyword>
<evidence type="ECO:0000256" key="2">
    <source>
        <dbReference type="ARBA" id="ARBA00023015"/>
    </source>
</evidence>
<feature type="compositionally biased region" description="Basic residues" evidence="6">
    <location>
        <begin position="139"/>
        <end position="166"/>
    </location>
</feature>
<comment type="caution">
    <text evidence="9">The sequence shown here is derived from an EMBL/GenBank/DDBJ whole genome shotgun (WGS) entry which is preliminary data.</text>
</comment>
<dbReference type="SMART" id="SM00448">
    <property type="entry name" value="REC"/>
    <property type="match status" value="1"/>
</dbReference>
<dbReference type="Proteomes" id="UP000285744">
    <property type="component" value="Unassembled WGS sequence"/>
</dbReference>
<evidence type="ECO:0000256" key="4">
    <source>
        <dbReference type="ARBA" id="ARBA00023163"/>
    </source>
</evidence>
<dbReference type="PROSITE" id="PS50043">
    <property type="entry name" value="HTH_LUXR_2"/>
    <property type="match status" value="1"/>
</dbReference>
<dbReference type="PROSITE" id="PS00622">
    <property type="entry name" value="HTH_LUXR_1"/>
    <property type="match status" value="1"/>
</dbReference>
<feature type="region of interest" description="Disordered" evidence="6">
    <location>
        <begin position="106"/>
        <end position="228"/>
    </location>
</feature>
<name>A0A420F966_9ACTN</name>
<feature type="domain" description="HTH luxR-type" evidence="7">
    <location>
        <begin position="643"/>
        <end position="708"/>
    </location>
</feature>